<feature type="domain" description="ABC transporter" evidence="5">
    <location>
        <begin position="4"/>
        <end position="249"/>
    </location>
</feature>
<dbReference type="RefSeq" id="WP_210026583.1">
    <property type="nucleotide sequence ID" value="NZ_JAGINU010000001.1"/>
</dbReference>
<feature type="compositionally biased region" description="Basic and acidic residues" evidence="4">
    <location>
        <begin position="248"/>
        <end position="258"/>
    </location>
</feature>
<evidence type="ECO:0000256" key="2">
    <source>
        <dbReference type="ARBA" id="ARBA00022741"/>
    </source>
</evidence>
<dbReference type="PANTHER" id="PTHR45772">
    <property type="entry name" value="CONSERVED COMPONENT OF ABC TRANSPORTER FOR NATURAL AMINO ACIDS-RELATED"/>
    <property type="match status" value="1"/>
</dbReference>
<feature type="compositionally biased region" description="Gly residues" evidence="4">
    <location>
        <begin position="261"/>
        <end position="273"/>
    </location>
</feature>
<dbReference type="Pfam" id="PF00005">
    <property type="entry name" value="ABC_tran"/>
    <property type="match status" value="1"/>
</dbReference>
<dbReference type="EMBL" id="JAGINU010000001">
    <property type="protein sequence ID" value="MBP2366515.1"/>
    <property type="molecule type" value="Genomic_DNA"/>
</dbReference>
<keyword evidence="1" id="KW-0813">Transport</keyword>
<evidence type="ECO:0000313" key="6">
    <source>
        <dbReference type="EMBL" id="MBP2366515.1"/>
    </source>
</evidence>
<comment type="caution">
    <text evidence="6">The sequence shown here is derived from an EMBL/GenBank/DDBJ whole genome shotgun (WGS) entry which is preliminary data.</text>
</comment>
<dbReference type="Gene3D" id="3.40.50.300">
    <property type="entry name" value="P-loop containing nucleotide triphosphate hydrolases"/>
    <property type="match status" value="1"/>
</dbReference>
<dbReference type="SMART" id="SM00382">
    <property type="entry name" value="AAA"/>
    <property type="match status" value="1"/>
</dbReference>
<keyword evidence="7" id="KW-1185">Reference proteome</keyword>
<dbReference type="InterPro" id="IPR032823">
    <property type="entry name" value="BCA_ABC_TP_C"/>
</dbReference>
<evidence type="ECO:0000259" key="5">
    <source>
        <dbReference type="PROSITE" id="PS50893"/>
    </source>
</evidence>
<dbReference type="PROSITE" id="PS50893">
    <property type="entry name" value="ABC_TRANSPORTER_2"/>
    <property type="match status" value="1"/>
</dbReference>
<accession>A0ABS4VRF6</accession>
<reference evidence="6 7" key="1">
    <citation type="submission" date="2021-03" db="EMBL/GenBank/DDBJ databases">
        <title>Sequencing the genomes of 1000 actinobacteria strains.</title>
        <authorList>
            <person name="Klenk H.-P."/>
        </authorList>
    </citation>
    <scope>NUCLEOTIDE SEQUENCE [LARGE SCALE GENOMIC DNA]</scope>
    <source>
        <strain evidence="6 7">DSM 45256</strain>
    </source>
</reference>
<sequence length="273" mass="29034">MNALECDDVAVHFGGVRAVDGVSLTVRPGSLCGLVGPNGSGKTTLLNAVSGLAPTTRGRITAGGEVVSGRGVPWIARSGIRRTFQAIRLVPELSVLHNVMLGADDGSRLLDGLLRPWRAARADRESRERAREALTRVGLAGVENLRPDELPYGHQRRAEIARALAARPRLLLLDEPVAGMSPAERAEIGELLTGLRDDGMTQLLVEHDLELVTRITDHLVVVDFGRVIADGDPATAVLDERVREAYLGRTTARRERPAAGHGPGGALRAGEGG</sequence>
<organism evidence="6 7">
    <name type="scientific">Pseudonocardia parietis</name>
    <dbReference type="NCBI Taxonomy" id="570936"/>
    <lineage>
        <taxon>Bacteria</taxon>
        <taxon>Bacillati</taxon>
        <taxon>Actinomycetota</taxon>
        <taxon>Actinomycetes</taxon>
        <taxon>Pseudonocardiales</taxon>
        <taxon>Pseudonocardiaceae</taxon>
        <taxon>Pseudonocardia</taxon>
    </lineage>
</organism>
<keyword evidence="3" id="KW-0067">ATP-binding</keyword>
<gene>
    <name evidence="6" type="ORF">JOF36_002211</name>
</gene>
<keyword evidence="2" id="KW-0547">Nucleotide-binding</keyword>
<dbReference type="SUPFAM" id="SSF52540">
    <property type="entry name" value="P-loop containing nucleoside triphosphate hydrolases"/>
    <property type="match status" value="1"/>
</dbReference>
<protein>
    <submittedName>
        <fullName evidence="6">ABC-type branched-subunit amino acid transport system ATPase component</fullName>
    </submittedName>
</protein>
<dbReference type="PANTHER" id="PTHR45772:SF1">
    <property type="entry name" value="ABC TRANSPORTER ATP-BINDING PROTEIN"/>
    <property type="match status" value="1"/>
</dbReference>
<evidence type="ECO:0000256" key="4">
    <source>
        <dbReference type="SAM" id="MobiDB-lite"/>
    </source>
</evidence>
<evidence type="ECO:0000313" key="7">
    <source>
        <dbReference type="Proteomes" id="UP001519295"/>
    </source>
</evidence>
<dbReference type="InterPro" id="IPR051120">
    <property type="entry name" value="ABC_AA/LPS_Transport"/>
</dbReference>
<feature type="region of interest" description="Disordered" evidence="4">
    <location>
        <begin position="248"/>
        <end position="273"/>
    </location>
</feature>
<dbReference type="Proteomes" id="UP001519295">
    <property type="component" value="Unassembled WGS sequence"/>
</dbReference>
<dbReference type="InterPro" id="IPR003439">
    <property type="entry name" value="ABC_transporter-like_ATP-bd"/>
</dbReference>
<dbReference type="Pfam" id="PF12399">
    <property type="entry name" value="BCA_ABC_TP_C"/>
    <property type="match status" value="1"/>
</dbReference>
<name>A0ABS4VRF6_9PSEU</name>
<evidence type="ECO:0000256" key="3">
    <source>
        <dbReference type="ARBA" id="ARBA00022840"/>
    </source>
</evidence>
<dbReference type="InterPro" id="IPR027417">
    <property type="entry name" value="P-loop_NTPase"/>
</dbReference>
<proteinExistence type="predicted"/>
<dbReference type="InterPro" id="IPR003593">
    <property type="entry name" value="AAA+_ATPase"/>
</dbReference>
<evidence type="ECO:0000256" key="1">
    <source>
        <dbReference type="ARBA" id="ARBA00022448"/>
    </source>
</evidence>